<protein>
    <submittedName>
        <fullName evidence="1">Uncharacterized protein</fullName>
    </submittedName>
</protein>
<feature type="non-terminal residue" evidence="1">
    <location>
        <position position="89"/>
    </location>
</feature>
<accession>A0A0F9DW03</accession>
<name>A0A0F9DW03_9ZZZZ</name>
<proteinExistence type="predicted"/>
<organism evidence="1">
    <name type="scientific">marine sediment metagenome</name>
    <dbReference type="NCBI Taxonomy" id="412755"/>
    <lineage>
        <taxon>unclassified sequences</taxon>
        <taxon>metagenomes</taxon>
        <taxon>ecological metagenomes</taxon>
    </lineage>
</organism>
<dbReference type="EMBL" id="LAZR01027368">
    <property type="protein sequence ID" value="KKL65944.1"/>
    <property type="molecule type" value="Genomic_DNA"/>
</dbReference>
<sequence>MSEQSILGYCEIHKVQMKKIDGKYGEFWSHETDDERFKKAGKNQLRYCNGKLPNGQNGTQKPTESGDARIRLRIYELALSCAQDNMVPW</sequence>
<reference evidence="1" key="1">
    <citation type="journal article" date="2015" name="Nature">
        <title>Complex archaea that bridge the gap between prokaryotes and eukaryotes.</title>
        <authorList>
            <person name="Spang A."/>
            <person name="Saw J.H."/>
            <person name="Jorgensen S.L."/>
            <person name="Zaremba-Niedzwiedzka K."/>
            <person name="Martijn J."/>
            <person name="Lind A.E."/>
            <person name="van Eijk R."/>
            <person name="Schleper C."/>
            <person name="Guy L."/>
            <person name="Ettema T.J."/>
        </authorList>
    </citation>
    <scope>NUCLEOTIDE SEQUENCE</scope>
</reference>
<evidence type="ECO:0000313" key="1">
    <source>
        <dbReference type="EMBL" id="KKL65944.1"/>
    </source>
</evidence>
<dbReference type="AlphaFoldDB" id="A0A0F9DW03"/>
<comment type="caution">
    <text evidence="1">The sequence shown here is derived from an EMBL/GenBank/DDBJ whole genome shotgun (WGS) entry which is preliminary data.</text>
</comment>
<gene>
    <name evidence="1" type="ORF">LCGC14_2149950</name>
</gene>